<dbReference type="PANTHER" id="PTHR46580:SF2">
    <property type="entry name" value="MAM DOMAIN-CONTAINING PROTEIN"/>
    <property type="match status" value="1"/>
</dbReference>
<dbReference type="PANTHER" id="PTHR46580">
    <property type="entry name" value="SENSOR KINASE-RELATED"/>
    <property type="match status" value="1"/>
</dbReference>
<feature type="region of interest" description="Disordered" evidence="2">
    <location>
        <begin position="44"/>
        <end position="64"/>
    </location>
</feature>
<dbReference type="SUPFAM" id="SSF55486">
    <property type="entry name" value="Metalloproteases ('zincins'), catalytic domain"/>
    <property type="match status" value="1"/>
</dbReference>
<protein>
    <submittedName>
        <fullName evidence="4">VCBS repeat protein</fullName>
    </submittedName>
</protein>
<feature type="signal peptide" evidence="3">
    <location>
        <begin position="1"/>
        <end position="22"/>
    </location>
</feature>
<accession>A0A562M3S5</accession>
<feature type="chain" id="PRO_5022221872" evidence="3">
    <location>
        <begin position="23"/>
        <end position="793"/>
    </location>
</feature>
<dbReference type="GO" id="GO:0008237">
    <property type="term" value="F:metallopeptidase activity"/>
    <property type="evidence" value="ECO:0007669"/>
    <property type="project" value="InterPro"/>
</dbReference>
<organism evidence="4 5">
    <name type="scientific">Aerolutibacter ruishenii</name>
    <dbReference type="NCBI Taxonomy" id="686800"/>
    <lineage>
        <taxon>Bacteria</taxon>
        <taxon>Pseudomonadati</taxon>
        <taxon>Pseudomonadota</taxon>
        <taxon>Gammaproteobacteria</taxon>
        <taxon>Lysobacterales</taxon>
        <taxon>Lysobacteraceae</taxon>
        <taxon>Aerolutibacter</taxon>
    </lineage>
</organism>
<keyword evidence="5" id="KW-1185">Reference proteome</keyword>
<name>A0A562M3S5_9GAMM</name>
<dbReference type="Pfam" id="PF13583">
    <property type="entry name" value="Reprolysin_4"/>
    <property type="match status" value="1"/>
</dbReference>
<sequence>MGKLRSVCLAIGLLAVAGTAGHYGVQALAAGDSDGQVTGQATAGLAGGDPVMSRTGRRQGSGSIASLPDRGELLLRAASPAQVHDAYAWHPVSLSESHALRAVAEGTLRLTAPDGTPLQFSYQRHVEHPDGNWTFVGRDGDREVILTFGEKAVFGSIDAPGQPSMRVWTQAGQTWLITTDPVQLAQVRNSATHPTGPDYLLPPTLAGQGMAGDQVEPLVRQVTTAAATAASGTTVDVLLGYTGGFATGLGGDSQALTRLHYLVDVVNQSYVNSQVGANVRLVHAMRVEYPDATDNEIALQEMTGFKAPSTRTTPAPAFNELRAARDRYGADLVSLVRKFHTPENDGCGIAWLIGGGKVAIVAGHEYFGYSVVSDGTDLGEDGKNYFCRDETLAHELGHNMGSQHDRATATDNGDLSYGAFEWSFGYKTDATQGNFYTVMAYGDSSQTRYRVFSNPAITMCGGRPCGVANQADNARSLNQTIPTIAAFRADQVPVTSRKSTMDVNGDGMSDLFWHKQGDAAFWLKNTLATIGSGWVGKPGPGYRVIAAGDFNGDGFVDLAWTTGNQLLISMNNGQQTFVHTKSYYYGPDWQPFAAMDIDGDGKADLLWRNGSEVAHWFMDGADKRDQGYTGNAGMGYRLVAAGDFNGDGLADTALANGFHVKFWINQGNSRFAESGLTPYYSSGWQPYASADFNGDGKSDLMWRSGSQMAYWQMDGASVVSGIYVGNAGTSDFGEPYSLVAAGDYNGDGRGDLMFATGNQSKVWLNIAGQAKFTAPEYYGDGWRPFDPSLPQYD</sequence>
<dbReference type="InterPro" id="IPR028994">
    <property type="entry name" value="Integrin_alpha_N"/>
</dbReference>
<evidence type="ECO:0000313" key="4">
    <source>
        <dbReference type="EMBL" id="TWI14251.1"/>
    </source>
</evidence>
<evidence type="ECO:0000313" key="5">
    <source>
        <dbReference type="Proteomes" id="UP000316471"/>
    </source>
</evidence>
<dbReference type="EMBL" id="VLKP01000001">
    <property type="protein sequence ID" value="TWI14251.1"/>
    <property type="molecule type" value="Genomic_DNA"/>
</dbReference>
<comment type="caution">
    <text evidence="4">The sequence shown here is derived from an EMBL/GenBank/DDBJ whole genome shotgun (WGS) entry which is preliminary data.</text>
</comment>
<dbReference type="InterPro" id="IPR013517">
    <property type="entry name" value="FG-GAP"/>
</dbReference>
<evidence type="ECO:0000256" key="2">
    <source>
        <dbReference type="SAM" id="MobiDB-lite"/>
    </source>
</evidence>
<proteinExistence type="predicted"/>
<dbReference type="Pfam" id="PF13517">
    <property type="entry name" value="FG-GAP_3"/>
    <property type="match status" value="2"/>
</dbReference>
<dbReference type="SUPFAM" id="SSF69318">
    <property type="entry name" value="Integrin alpha N-terminal domain"/>
    <property type="match status" value="2"/>
</dbReference>
<dbReference type="Gene3D" id="3.40.390.10">
    <property type="entry name" value="Collagenase (Catalytic Domain)"/>
    <property type="match status" value="1"/>
</dbReference>
<dbReference type="InterPro" id="IPR024079">
    <property type="entry name" value="MetalloPept_cat_dom_sf"/>
</dbReference>
<keyword evidence="1 3" id="KW-0732">Signal</keyword>
<dbReference type="Proteomes" id="UP000316471">
    <property type="component" value="Unassembled WGS sequence"/>
</dbReference>
<gene>
    <name evidence="4" type="ORF">IP93_00246</name>
</gene>
<evidence type="ECO:0000256" key="3">
    <source>
        <dbReference type="SAM" id="SignalP"/>
    </source>
</evidence>
<dbReference type="AlphaFoldDB" id="A0A562M3S5"/>
<evidence type="ECO:0000256" key="1">
    <source>
        <dbReference type="ARBA" id="ARBA00022729"/>
    </source>
</evidence>
<reference evidence="4 5" key="1">
    <citation type="journal article" date="2015" name="Stand. Genomic Sci.">
        <title>Genomic Encyclopedia of Bacterial and Archaeal Type Strains, Phase III: the genomes of soil and plant-associated and newly described type strains.</title>
        <authorList>
            <person name="Whitman W.B."/>
            <person name="Woyke T."/>
            <person name="Klenk H.P."/>
            <person name="Zhou Y."/>
            <person name="Lilburn T.G."/>
            <person name="Beck B.J."/>
            <person name="De Vos P."/>
            <person name="Vandamme P."/>
            <person name="Eisen J.A."/>
            <person name="Garrity G."/>
            <person name="Hugenholtz P."/>
            <person name="Kyrpides N.C."/>
        </authorList>
    </citation>
    <scope>NUCLEOTIDE SEQUENCE [LARGE SCALE GENOMIC DNA]</scope>
    <source>
        <strain evidence="4 5">CGMCC 1.10136</strain>
    </source>
</reference>
<dbReference type="Gene3D" id="2.130.10.130">
    <property type="entry name" value="Integrin alpha, N-terminal"/>
    <property type="match status" value="1"/>
</dbReference>